<feature type="transmembrane region" description="Helical" evidence="1">
    <location>
        <begin position="90"/>
        <end position="112"/>
    </location>
</feature>
<proteinExistence type="predicted"/>
<reference evidence="2 3" key="1">
    <citation type="submission" date="2018-03" db="EMBL/GenBank/DDBJ databases">
        <title>Genomic Encyclopedia of Archaeal and Bacterial Type Strains, Phase II (KMG-II): from individual species to whole genera.</title>
        <authorList>
            <person name="Goeker M."/>
        </authorList>
    </citation>
    <scope>NUCLEOTIDE SEQUENCE [LARGE SCALE GENOMIC DNA]</scope>
    <source>
        <strain evidence="2 3">DSM 43146</strain>
    </source>
</reference>
<protein>
    <recommendedName>
        <fullName evidence="4">Anti-sigma factor RsiW</fullName>
    </recommendedName>
</protein>
<keyword evidence="3" id="KW-1185">Reference proteome</keyword>
<keyword evidence="1" id="KW-1133">Transmembrane helix</keyword>
<name>A0A2T0KH90_9ACTN</name>
<accession>A0A2T0KH90</accession>
<keyword evidence="1" id="KW-0472">Membrane</keyword>
<dbReference type="OrthoDB" id="5180342at2"/>
<evidence type="ECO:0000256" key="1">
    <source>
        <dbReference type="SAM" id="Phobius"/>
    </source>
</evidence>
<organism evidence="2 3">
    <name type="scientific">Actinoplanes italicus</name>
    <dbReference type="NCBI Taxonomy" id="113567"/>
    <lineage>
        <taxon>Bacteria</taxon>
        <taxon>Bacillati</taxon>
        <taxon>Actinomycetota</taxon>
        <taxon>Actinomycetes</taxon>
        <taxon>Micromonosporales</taxon>
        <taxon>Micromonosporaceae</taxon>
        <taxon>Actinoplanes</taxon>
    </lineage>
</organism>
<comment type="caution">
    <text evidence="2">The sequence shown here is derived from an EMBL/GenBank/DDBJ whole genome shotgun (WGS) entry which is preliminary data.</text>
</comment>
<evidence type="ECO:0000313" key="3">
    <source>
        <dbReference type="Proteomes" id="UP000239415"/>
    </source>
</evidence>
<dbReference type="AlphaFoldDB" id="A0A2T0KH90"/>
<sequence>MRHPGEGVLRRLLDEPDGVADVDRLHVEDCTECGSRMASSAADALLIDSALDFDAEVDVDAAWQRLSGSLATAEAPRPARPRRKPVRTPIIAVVGVAALLGGASAAAAGNWFQIFRTEQVAPITVPQADLVQLPELEEFGTMRAESRPKIRNVDDAREAREATGLASPRITNLPVGVTGQPRYLVGDRVLGVFQFDRAKAEKALGQPIPEPPAGLATTEFRLTAGPGLAAVWPGNSGMPALMVGRVVAPRAFSNGVPFETARDYLLSLPGLPESLAGQLRAFSKDGGTLPLIVKEGSESSFTTKVGKAPATVLSTEGGALSVVFWVEDGFVNVAGGSLSTDEVLRVAKETRWAK</sequence>
<gene>
    <name evidence="2" type="ORF">CLV67_104342</name>
</gene>
<evidence type="ECO:0008006" key="4">
    <source>
        <dbReference type="Google" id="ProtNLM"/>
    </source>
</evidence>
<dbReference type="EMBL" id="PVMZ01000004">
    <property type="protein sequence ID" value="PRX22814.1"/>
    <property type="molecule type" value="Genomic_DNA"/>
</dbReference>
<evidence type="ECO:0000313" key="2">
    <source>
        <dbReference type="EMBL" id="PRX22814.1"/>
    </source>
</evidence>
<dbReference type="Proteomes" id="UP000239415">
    <property type="component" value="Unassembled WGS sequence"/>
</dbReference>
<keyword evidence="1" id="KW-0812">Transmembrane</keyword>
<dbReference type="RefSeq" id="WP_106317766.1">
    <property type="nucleotide sequence ID" value="NZ_BOMO01000021.1"/>
</dbReference>